<proteinExistence type="inferred from homology"/>
<dbReference type="PROSITE" id="PS01156">
    <property type="entry name" value="TONB_DEPENDENT_REC_2"/>
    <property type="match status" value="1"/>
</dbReference>
<dbReference type="SUPFAM" id="SSF56935">
    <property type="entry name" value="Porins"/>
    <property type="match status" value="1"/>
</dbReference>
<keyword evidence="6 7" id="KW-0998">Cell outer membrane</keyword>
<keyword evidence="4 7" id="KW-0812">Transmembrane</keyword>
<sequence length="60" mass="6998">MGQDDYTVVNLMARYRLTDHLSTTLNLNNLLDEKYYAGFCGSYGHYGPPRNLVMNVRYDF</sequence>
<evidence type="ECO:0000256" key="7">
    <source>
        <dbReference type="PROSITE-ProRule" id="PRU01360"/>
    </source>
</evidence>
<keyword evidence="2 7" id="KW-0813">Transport</keyword>
<dbReference type="Gene3D" id="2.40.170.20">
    <property type="entry name" value="TonB-dependent receptor, beta-barrel domain"/>
    <property type="match status" value="1"/>
</dbReference>
<dbReference type="PANTHER" id="PTHR32552">
    <property type="entry name" value="FERRICHROME IRON RECEPTOR-RELATED"/>
    <property type="match status" value="1"/>
</dbReference>
<reference evidence="9 10" key="1">
    <citation type="submission" date="2016-05" db="EMBL/GenBank/DDBJ databases">
        <title>Genome Sequence of Pseudomonas citronellolis Strain SJTE-3, an Estrogens and Persistent Organic Pollutants degradation strain.</title>
        <authorList>
            <person name="Liang R."/>
        </authorList>
    </citation>
    <scope>NUCLEOTIDE SEQUENCE [LARGE SCALE GENOMIC DNA]</scope>
    <source>
        <strain evidence="9 10">SJTE-3</strain>
    </source>
</reference>
<evidence type="ECO:0000313" key="10">
    <source>
        <dbReference type="Proteomes" id="UP000077748"/>
    </source>
</evidence>
<dbReference type="InterPro" id="IPR036942">
    <property type="entry name" value="Beta-barrel_TonB_sf"/>
</dbReference>
<keyword evidence="3 7" id="KW-1134">Transmembrane beta strand</keyword>
<accession>A0A1A9KF60</accession>
<evidence type="ECO:0000256" key="8">
    <source>
        <dbReference type="PROSITE-ProRule" id="PRU10144"/>
    </source>
</evidence>
<dbReference type="AlphaFoldDB" id="A0A1A9KF60"/>
<evidence type="ECO:0000256" key="3">
    <source>
        <dbReference type="ARBA" id="ARBA00022452"/>
    </source>
</evidence>
<dbReference type="GO" id="GO:0015344">
    <property type="term" value="F:siderophore uptake transmembrane transporter activity"/>
    <property type="evidence" value="ECO:0007669"/>
    <property type="project" value="TreeGrafter"/>
</dbReference>
<gene>
    <name evidence="9" type="ORF">A9C11_20080</name>
</gene>
<comment type="similarity">
    <text evidence="7">Belongs to the TonB-dependent receptor family.</text>
</comment>
<evidence type="ECO:0000313" key="9">
    <source>
        <dbReference type="EMBL" id="ANI16139.1"/>
    </source>
</evidence>
<dbReference type="InterPro" id="IPR010917">
    <property type="entry name" value="TonB_rcpt_CS"/>
</dbReference>
<dbReference type="PANTHER" id="PTHR32552:SF74">
    <property type="entry name" value="HYDROXAMATE SIDEROPHORE RECEPTOR FHUE"/>
    <property type="match status" value="1"/>
</dbReference>
<evidence type="ECO:0000256" key="5">
    <source>
        <dbReference type="ARBA" id="ARBA00023136"/>
    </source>
</evidence>
<dbReference type="EMBL" id="CP015878">
    <property type="protein sequence ID" value="ANI16139.1"/>
    <property type="molecule type" value="Genomic_DNA"/>
</dbReference>
<feature type="short sequence motif" description="TonB C-terminal box" evidence="8">
    <location>
        <begin position="43"/>
        <end position="60"/>
    </location>
</feature>
<dbReference type="PROSITE" id="PS52016">
    <property type="entry name" value="TONB_DEPENDENT_REC_3"/>
    <property type="match status" value="1"/>
</dbReference>
<keyword evidence="5 7" id="KW-0472">Membrane</keyword>
<name>A0A1A9KF60_9PSED</name>
<dbReference type="Proteomes" id="UP000077748">
    <property type="component" value="Chromosome"/>
</dbReference>
<organism evidence="9 10">
    <name type="scientific">Pseudomonas citronellolis</name>
    <dbReference type="NCBI Taxonomy" id="53408"/>
    <lineage>
        <taxon>Bacteria</taxon>
        <taxon>Pseudomonadati</taxon>
        <taxon>Pseudomonadota</taxon>
        <taxon>Gammaproteobacteria</taxon>
        <taxon>Pseudomonadales</taxon>
        <taxon>Pseudomonadaceae</taxon>
        <taxon>Pseudomonas</taxon>
    </lineage>
</organism>
<protein>
    <submittedName>
        <fullName evidence="9">Uncharacterized protein</fullName>
    </submittedName>
</protein>
<comment type="subcellular location">
    <subcellularLocation>
        <location evidence="1 7">Cell outer membrane</location>
        <topology evidence="1 7">Multi-pass membrane protein</topology>
    </subcellularLocation>
</comment>
<evidence type="ECO:0000256" key="2">
    <source>
        <dbReference type="ARBA" id="ARBA00022448"/>
    </source>
</evidence>
<dbReference type="GO" id="GO:0009279">
    <property type="term" value="C:cell outer membrane"/>
    <property type="evidence" value="ECO:0007669"/>
    <property type="project" value="UniProtKB-SubCell"/>
</dbReference>
<dbReference type="InterPro" id="IPR039426">
    <property type="entry name" value="TonB-dep_rcpt-like"/>
</dbReference>
<evidence type="ECO:0000256" key="4">
    <source>
        <dbReference type="ARBA" id="ARBA00022692"/>
    </source>
</evidence>
<evidence type="ECO:0000256" key="1">
    <source>
        <dbReference type="ARBA" id="ARBA00004571"/>
    </source>
</evidence>
<evidence type="ECO:0000256" key="6">
    <source>
        <dbReference type="ARBA" id="ARBA00023237"/>
    </source>
</evidence>